<dbReference type="Proteomes" id="UP001140094">
    <property type="component" value="Unassembled WGS sequence"/>
</dbReference>
<organism evidence="1 2">
    <name type="scientific">Coemansia guatemalensis</name>
    <dbReference type="NCBI Taxonomy" id="2761395"/>
    <lineage>
        <taxon>Eukaryota</taxon>
        <taxon>Fungi</taxon>
        <taxon>Fungi incertae sedis</taxon>
        <taxon>Zoopagomycota</taxon>
        <taxon>Kickxellomycotina</taxon>
        <taxon>Kickxellomycetes</taxon>
        <taxon>Kickxellales</taxon>
        <taxon>Kickxellaceae</taxon>
        <taxon>Coemansia</taxon>
    </lineage>
</organism>
<proteinExistence type="predicted"/>
<evidence type="ECO:0000313" key="2">
    <source>
        <dbReference type="Proteomes" id="UP001140094"/>
    </source>
</evidence>
<gene>
    <name evidence="1" type="ORF">H4R20_005285</name>
</gene>
<keyword evidence="2" id="KW-1185">Reference proteome</keyword>
<name>A0A9W8HRQ3_9FUNG</name>
<dbReference type="OrthoDB" id="5569468at2759"/>
<evidence type="ECO:0000313" key="1">
    <source>
        <dbReference type="EMBL" id="KAJ2797164.1"/>
    </source>
</evidence>
<sequence>MLSRSSNIFGRQFNNTIGSRAAVSCMSRRIGRRWYTNTSVYTRGDGMSAEEQLRVLSEEQQYLSELLKTDDANAPWRKENVDTVNREVQLNLQEPREWRPDHALDG</sequence>
<protein>
    <submittedName>
        <fullName evidence="1">Uncharacterized protein</fullName>
    </submittedName>
</protein>
<dbReference type="AlphaFoldDB" id="A0A9W8HRQ3"/>
<accession>A0A9W8HRQ3</accession>
<reference evidence="1" key="1">
    <citation type="submission" date="2022-07" db="EMBL/GenBank/DDBJ databases">
        <title>Phylogenomic reconstructions and comparative analyses of Kickxellomycotina fungi.</title>
        <authorList>
            <person name="Reynolds N.K."/>
            <person name="Stajich J.E."/>
            <person name="Barry K."/>
            <person name="Grigoriev I.V."/>
            <person name="Crous P."/>
            <person name="Smith M.E."/>
        </authorList>
    </citation>
    <scope>NUCLEOTIDE SEQUENCE</scope>
    <source>
        <strain evidence="1">NRRL 1565</strain>
    </source>
</reference>
<dbReference type="EMBL" id="JANBUO010001698">
    <property type="protein sequence ID" value="KAJ2797164.1"/>
    <property type="molecule type" value="Genomic_DNA"/>
</dbReference>
<comment type="caution">
    <text evidence="1">The sequence shown here is derived from an EMBL/GenBank/DDBJ whole genome shotgun (WGS) entry which is preliminary data.</text>
</comment>